<proteinExistence type="predicted"/>
<comment type="caution">
    <text evidence="1">The sequence shown here is derived from an EMBL/GenBank/DDBJ whole genome shotgun (WGS) entry which is preliminary data.</text>
</comment>
<reference evidence="1" key="1">
    <citation type="journal article" date="2015" name="Nature">
        <title>Complex archaea that bridge the gap between prokaryotes and eukaryotes.</title>
        <authorList>
            <person name="Spang A."/>
            <person name="Saw J.H."/>
            <person name="Jorgensen S.L."/>
            <person name="Zaremba-Niedzwiedzka K."/>
            <person name="Martijn J."/>
            <person name="Lind A.E."/>
            <person name="van Eijk R."/>
            <person name="Schleper C."/>
            <person name="Guy L."/>
            <person name="Ettema T.J."/>
        </authorList>
    </citation>
    <scope>NUCLEOTIDE SEQUENCE</scope>
</reference>
<protein>
    <submittedName>
        <fullName evidence="1">Uncharacterized protein</fullName>
    </submittedName>
</protein>
<organism evidence="1">
    <name type="scientific">marine sediment metagenome</name>
    <dbReference type="NCBI Taxonomy" id="412755"/>
    <lineage>
        <taxon>unclassified sequences</taxon>
        <taxon>metagenomes</taxon>
        <taxon>ecological metagenomes</taxon>
    </lineage>
</organism>
<dbReference type="EMBL" id="LAZR01000153">
    <property type="protein sequence ID" value="KKN85916.1"/>
    <property type="molecule type" value="Genomic_DNA"/>
</dbReference>
<gene>
    <name evidence="1" type="ORF">LCGC14_0273280</name>
</gene>
<evidence type="ECO:0000313" key="1">
    <source>
        <dbReference type="EMBL" id="KKN85916.1"/>
    </source>
</evidence>
<name>A0A0F9WIX6_9ZZZZ</name>
<sequence length="55" mass="6231">MTELVRKGTEVVGGKTVDYEIRIRRDGTHFKSVSEGGFLQYICEVEKPEPEDDEG</sequence>
<accession>A0A0F9WIX6</accession>
<dbReference type="AlphaFoldDB" id="A0A0F9WIX6"/>